<feature type="transmembrane region" description="Helical" evidence="7">
    <location>
        <begin position="309"/>
        <end position="328"/>
    </location>
</feature>
<feature type="transmembrane region" description="Helical" evidence="7">
    <location>
        <begin position="374"/>
        <end position="392"/>
    </location>
</feature>
<feature type="transmembrane region" description="Helical" evidence="7">
    <location>
        <begin position="255"/>
        <end position="277"/>
    </location>
</feature>
<dbReference type="Proteomes" id="UP000791080">
    <property type="component" value="Unassembled WGS sequence"/>
</dbReference>
<organism evidence="8 9">
    <name type="scientific">Actinoalloteichus caeruleus DSM 43889</name>
    <dbReference type="NCBI Taxonomy" id="1120930"/>
    <lineage>
        <taxon>Bacteria</taxon>
        <taxon>Bacillati</taxon>
        <taxon>Actinomycetota</taxon>
        <taxon>Actinomycetes</taxon>
        <taxon>Pseudonocardiales</taxon>
        <taxon>Pseudonocardiaceae</taxon>
        <taxon>Actinoalloteichus</taxon>
        <taxon>Actinoalloteichus cyanogriseus</taxon>
    </lineage>
</organism>
<keyword evidence="3 7" id="KW-0812">Transmembrane</keyword>
<evidence type="ECO:0000256" key="4">
    <source>
        <dbReference type="ARBA" id="ARBA00022989"/>
    </source>
</evidence>
<dbReference type="RefSeq" id="WP_051314246.1">
    <property type="nucleotide sequence ID" value="NZ_AUBJ02000001.1"/>
</dbReference>
<keyword evidence="5 7" id="KW-0472">Membrane</keyword>
<evidence type="ECO:0000256" key="3">
    <source>
        <dbReference type="ARBA" id="ARBA00022692"/>
    </source>
</evidence>
<feature type="transmembrane region" description="Helical" evidence="7">
    <location>
        <begin position="53"/>
        <end position="72"/>
    </location>
</feature>
<dbReference type="EMBL" id="AUBJ02000001">
    <property type="protein sequence ID" value="MCP2334645.1"/>
    <property type="molecule type" value="Genomic_DNA"/>
</dbReference>
<evidence type="ECO:0000256" key="1">
    <source>
        <dbReference type="ARBA" id="ARBA00004651"/>
    </source>
</evidence>
<feature type="transmembrane region" description="Helical" evidence="7">
    <location>
        <begin position="284"/>
        <end position="303"/>
    </location>
</feature>
<dbReference type="PANTHER" id="PTHR23513:SF11">
    <property type="entry name" value="STAPHYLOFERRIN A TRANSPORTER"/>
    <property type="match status" value="1"/>
</dbReference>
<feature type="transmembrane region" description="Helical" evidence="7">
    <location>
        <begin position="106"/>
        <end position="124"/>
    </location>
</feature>
<keyword evidence="9" id="KW-1185">Reference proteome</keyword>
<feature type="transmembrane region" description="Helical" evidence="7">
    <location>
        <begin position="79"/>
        <end position="100"/>
    </location>
</feature>
<evidence type="ECO:0000256" key="7">
    <source>
        <dbReference type="SAM" id="Phobius"/>
    </source>
</evidence>
<keyword evidence="2" id="KW-1003">Cell membrane</keyword>
<evidence type="ECO:0000256" key="6">
    <source>
        <dbReference type="SAM" id="MobiDB-lite"/>
    </source>
</evidence>
<evidence type="ECO:0000313" key="8">
    <source>
        <dbReference type="EMBL" id="MCP2334645.1"/>
    </source>
</evidence>
<gene>
    <name evidence="8" type="ORF">G443_004915</name>
</gene>
<dbReference type="InterPro" id="IPR011701">
    <property type="entry name" value="MFS"/>
</dbReference>
<dbReference type="Gene3D" id="1.20.1250.20">
    <property type="entry name" value="MFS general substrate transporter like domains"/>
    <property type="match status" value="1"/>
</dbReference>
<feature type="region of interest" description="Disordered" evidence="6">
    <location>
        <begin position="411"/>
        <end position="430"/>
    </location>
</feature>
<feature type="transmembrane region" description="Helical" evidence="7">
    <location>
        <begin position="145"/>
        <end position="167"/>
    </location>
</feature>
<feature type="transmembrane region" description="Helical" evidence="7">
    <location>
        <begin position="173"/>
        <end position="194"/>
    </location>
</feature>
<comment type="subcellular location">
    <subcellularLocation>
        <location evidence="1">Cell membrane</location>
        <topology evidence="1">Multi-pass membrane protein</topology>
    </subcellularLocation>
</comment>
<protein>
    <submittedName>
        <fullName evidence="8">Arabinose efflux permease, MFS family</fullName>
    </submittedName>
</protein>
<feature type="transmembrane region" description="Helical" evidence="7">
    <location>
        <begin position="23"/>
        <end position="41"/>
    </location>
</feature>
<reference evidence="8 9" key="1">
    <citation type="submission" date="2022-06" db="EMBL/GenBank/DDBJ databases">
        <title>Genomic Encyclopedia of Type Strains, Phase I: the one thousand microbial genomes (KMG-I) project.</title>
        <authorList>
            <person name="Kyrpides N."/>
        </authorList>
    </citation>
    <scope>NUCLEOTIDE SEQUENCE [LARGE SCALE GENOMIC DNA]</scope>
    <source>
        <strain evidence="8 9">DSM 43889</strain>
    </source>
</reference>
<evidence type="ECO:0000256" key="5">
    <source>
        <dbReference type="ARBA" id="ARBA00023136"/>
    </source>
</evidence>
<proteinExistence type="predicted"/>
<feature type="transmembrane region" description="Helical" evidence="7">
    <location>
        <begin position="349"/>
        <end position="368"/>
    </location>
</feature>
<feature type="transmembrane region" description="Helical" evidence="7">
    <location>
        <begin position="221"/>
        <end position="243"/>
    </location>
</feature>
<dbReference type="CDD" id="cd06173">
    <property type="entry name" value="MFS_MefA_like"/>
    <property type="match status" value="1"/>
</dbReference>
<comment type="caution">
    <text evidence="8">The sequence shown here is derived from an EMBL/GenBank/DDBJ whole genome shotgun (WGS) entry which is preliminary data.</text>
</comment>
<dbReference type="Pfam" id="PF07690">
    <property type="entry name" value="MFS_1"/>
    <property type="match status" value="1"/>
</dbReference>
<dbReference type="PANTHER" id="PTHR23513">
    <property type="entry name" value="INTEGRAL MEMBRANE EFFLUX PROTEIN-RELATED"/>
    <property type="match status" value="1"/>
</dbReference>
<sequence length="430" mass="44078">MTSNSALAPLSYRPFRNYFTGRSVLLLGEAIAPVALTFAVLDLTGSTADVGLVLAGRSIPLLLFLLVGGVVADRLPRHLVLLVGCLVSALTQGAAAALVITGTGEVGQLVAIEAVNGIAAAFALPATNGMVPQLLPSTLWQRANALVGFSRGGITVIGASGGGALVAVLGPGWVLAFDAGCMLLAALFFALMRLPKRVSERGGRIVADLRHGWTEFASRPWLWQVVSVFSLVHAVTAGAWLTLGASIADDTVGRAWWGATLGAQAAGVVVGTVVMLYWGPRRPLATGLLLHLTFVPMYLAVVVAPHPAVLLPAAVLAGVGGGIFIVCWETSLQRNVPSGVLSRVISYDMLVSRVAVPFGQLAGGYLALRFGEPPVLLVGTVLAGGAVLSLLASRSVRALGTDPAAGVALEPTLSPVGDDRAAPTRTGSGT</sequence>
<keyword evidence="4 7" id="KW-1133">Transmembrane helix</keyword>
<dbReference type="SUPFAM" id="SSF103473">
    <property type="entry name" value="MFS general substrate transporter"/>
    <property type="match status" value="1"/>
</dbReference>
<evidence type="ECO:0000313" key="9">
    <source>
        <dbReference type="Proteomes" id="UP000791080"/>
    </source>
</evidence>
<accession>A0ABT1JQ31</accession>
<name>A0ABT1JQ31_ACTCY</name>
<dbReference type="InterPro" id="IPR036259">
    <property type="entry name" value="MFS_trans_sf"/>
</dbReference>
<evidence type="ECO:0000256" key="2">
    <source>
        <dbReference type="ARBA" id="ARBA00022475"/>
    </source>
</evidence>